<dbReference type="Pfam" id="PF01614">
    <property type="entry name" value="IclR_C"/>
    <property type="match status" value="1"/>
</dbReference>
<dbReference type="InterPro" id="IPR011991">
    <property type="entry name" value="ArsR-like_HTH"/>
</dbReference>
<dbReference type="PROSITE" id="PS51077">
    <property type="entry name" value="HTH_ICLR"/>
    <property type="match status" value="1"/>
</dbReference>
<evidence type="ECO:0000256" key="1">
    <source>
        <dbReference type="ARBA" id="ARBA00023015"/>
    </source>
</evidence>
<dbReference type="Gene3D" id="1.10.10.10">
    <property type="entry name" value="Winged helix-like DNA-binding domain superfamily/Winged helix DNA-binding domain"/>
    <property type="match status" value="1"/>
</dbReference>
<dbReference type="SUPFAM" id="SSF55781">
    <property type="entry name" value="GAF domain-like"/>
    <property type="match status" value="1"/>
</dbReference>
<dbReference type="PANTHER" id="PTHR30136">
    <property type="entry name" value="HELIX-TURN-HELIX TRANSCRIPTIONAL REGULATOR, ICLR FAMILY"/>
    <property type="match status" value="1"/>
</dbReference>
<dbReference type="GO" id="GO:0003700">
    <property type="term" value="F:DNA-binding transcription factor activity"/>
    <property type="evidence" value="ECO:0007669"/>
    <property type="project" value="TreeGrafter"/>
</dbReference>
<evidence type="ECO:0000256" key="2">
    <source>
        <dbReference type="ARBA" id="ARBA00023125"/>
    </source>
</evidence>
<protein>
    <recommendedName>
        <fullName evidence="8">IclR family transcriptional regulator</fullName>
    </recommendedName>
</protein>
<dbReference type="InterPro" id="IPR050707">
    <property type="entry name" value="HTH_MetabolicPath_Reg"/>
</dbReference>
<dbReference type="Gene3D" id="3.30.450.40">
    <property type="match status" value="1"/>
</dbReference>
<keyword evidence="1" id="KW-0805">Transcription regulation</keyword>
<dbReference type="PROSITE" id="PS51078">
    <property type="entry name" value="ICLR_ED"/>
    <property type="match status" value="1"/>
</dbReference>
<dbReference type="GO" id="GO:0045892">
    <property type="term" value="P:negative regulation of DNA-templated transcription"/>
    <property type="evidence" value="ECO:0007669"/>
    <property type="project" value="TreeGrafter"/>
</dbReference>
<dbReference type="CDD" id="cd00090">
    <property type="entry name" value="HTH_ARSR"/>
    <property type="match status" value="1"/>
</dbReference>
<dbReference type="InterPro" id="IPR014757">
    <property type="entry name" value="Tscrpt_reg_IclR_C"/>
</dbReference>
<dbReference type="AlphaFoldDB" id="A0A1S2N4F4"/>
<feature type="domain" description="HTH iclR-type" evidence="4">
    <location>
        <begin position="9"/>
        <end position="78"/>
    </location>
</feature>
<dbReference type="SMART" id="SM00346">
    <property type="entry name" value="HTH_ICLR"/>
    <property type="match status" value="1"/>
</dbReference>
<organism evidence="6 7">
    <name type="scientific">Rothia kristinae</name>
    <dbReference type="NCBI Taxonomy" id="37923"/>
    <lineage>
        <taxon>Bacteria</taxon>
        <taxon>Bacillati</taxon>
        <taxon>Actinomycetota</taxon>
        <taxon>Actinomycetes</taxon>
        <taxon>Micrococcales</taxon>
        <taxon>Micrococcaceae</taxon>
        <taxon>Rothia</taxon>
    </lineage>
</organism>
<dbReference type="Pfam" id="PF09339">
    <property type="entry name" value="HTH_IclR"/>
    <property type="match status" value="1"/>
</dbReference>
<dbReference type="RefSeq" id="WP_075514225.1">
    <property type="nucleotide sequence ID" value="NZ_MODZ01000002.1"/>
</dbReference>
<dbReference type="PANTHER" id="PTHR30136:SF35">
    <property type="entry name" value="HTH-TYPE TRANSCRIPTIONAL REGULATOR RV1719"/>
    <property type="match status" value="1"/>
</dbReference>
<keyword evidence="2" id="KW-0238">DNA-binding</keyword>
<dbReference type="Proteomes" id="UP000179540">
    <property type="component" value="Unassembled WGS sequence"/>
</dbReference>
<dbReference type="InterPro" id="IPR036388">
    <property type="entry name" value="WH-like_DNA-bd_sf"/>
</dbReference>
<evidence type="ECO:0000256" key="3">
    <source>
        <dbReference type="ARBA" id="ARBA00023163"/>
    </source>
</evidence>
<proteinExistence type="predicted"/>
<gene>
    <name evidence="6" type="ORF">BK826_02650</name>
</gene>
<dbReference type="EMBL" id="MODZ01000002">
    <property type="protein sequence ID" value="OIJ36776.1"/>
    <property type="molecule type" value="Genomic_DNA"/>
</dbReference>
<accession>A0A1S2N4F4</accession>
<sequence>MASRPAPGPGTIPKIAAILDALAVAGQEGARLKDLAEDTGIARPTVHRILAELTAVGLVRSTAQRRYACGSKLYALGLAAPGPVLNADRIRHEAQRLSGICGDTVYVGVRHADGVRYVTRTSGTYPLRAYAIDPGDILPLSNTYCGLAILGTLPAAEQERELGQWRRRRSPEWVATSSVKHEAMMRRALADVAELGYAAGPNHVVPELSGLSLPVPVHDATGAALAAVSISAVHSRLSPERIQGILPSMRETAERLAESIALP</sequence>
<dbReference type="InterPro" id="IPR005471">
    <property type="entry name" value="Tscrpt_reg_IclR_N"/>
</dbReference>
<keyword evidence="3" id="KW-0804">Transcription</keyword>
<evidence type="ECO:0000313" key="6">
    <source>
        <dbReference type="EMBL" id="OIJ36776.1"/>
    </source>
</evidence>
<evidence type="ECO:0000259" key="5">
    <source>
        <dbReference type="PROSITE" id="PS51078"/>
    </source>
</evidence>
<dbReference type="InterPro" id="IPR036390">
    <property type="entry name" value="WH_DNA-bd_sf"/>
</dbReference>
<dbReference type="SUPFAM" id="SSF46785">
    <property type="entry name" value="Winged helix' DNA-binding domain"/>
    <property type="match status" value="1"/>
</dbReference>
<comment type="caution">
    <text evidence="6">The sequence shown here is derived from an EMBL/GenBank/DDBJ whole genome shotgun (WGS) entry which is preliminary data.</text>
</comment>
<dbReference type="InterPro" id="IPR029016">
    <property type="entry name" value="GAF-like_dom_sf"/>
</dbReference>
<reference evidence="6 7" key="1">
    <citation type="submission" date="2016-10" db="EMBL/GenBank/DDBJ databases">
        <title>Draft genome sequence of strain LCT isolated from the Shenzhou X spacecraft of China.</title>
        <authorList>
            <person name="Huang B."/>
        </authorList>
    </citation>
    <scope>NUCLEOTIDE SEQUENCE [LARGE SCALE GENOMIC DNA]</scope>
    <source>
        <strain evidence="6 7">LCT-H5</strain>
    </source>
</reference>
<feature type="domain" description="IclR-ED" evidence="5">
    <location>
        <begin position="72"/>
        <end position="262"/>
    </location>
</feature>
<evidence type="ECO:0000313" key="7">
    <source>
        <dbReference type="Proteomes" id="UP000179540"/>
    </source>
</evidence>
<evidence type="ECO:0008006" key="8">
    <source>
        <dbReference type="Google" id="ProtNLM"/>
    </source>
</evidence>
<dbReference type="GO" id="GO:0003677">
    <property type="term" value="F:DNA binding"/>
    <property type="evidence" value="ECO:0007669"/>
    <property type="project" value="UniProtKB-KW"/>
</dbReference>
<name>A0A1S2N4F4_9MICC</name>
<evidence type="ECO:0000259" key="4">
    <source>
        <dbReference type="PROSITE" id="PS51077"/>
    </source>
</evidence>